<dbReference type="PROSITE" id="PS51192">
    <property type="entry name" value="HELICASE_ATP_BIND_1"/>
    <property type="match status" value="1"/>
</dbReference>
<dbReference type="Pfam" id="PF04434">
    <property type="entry name" value="SWIM"/>
    <property type="match status" value="1"/>
</dbReference>
<keyword evidence="2" id="KW-0479">Metal-binding</keyword>
<sequence>MELLNAPQNTVQPKTALQKTLANITEEACIRLVGPATFGLGKVAAERGDVTFYQFNAENTEITAKVKGGGLSYTCWISQPGKTVRELDLRCACSTGTYCKHVMAALWKVQGQTQHHAETWRDSLENFLSKTTGGEPLALVVDTKATPAEITIRRQGQNGNWVSARASWVDMTSTKWVSVTDGLRSDHLSFIRKLWNQAQRSVTWVNSRSVTLLNLEANAWKLLKQAEKLGIYLFLDDTEHPLELATDEIHLKFDSYTSENGDIELKTVGQYDSEIITYPQIVDSQPALVKYADRMLIPVSEESHQLLDPAKQRRRILIPATDVAEYQTHYLPYLNHLLVANQTLHGPFIKIIADLNGHLIKLSWEVAYGNSEHTLKLSWMNALSARPEDKDIFTQVRDYVTTHTPLEWGLDPHVPETEIGLENFTHLIDLKNKTATECEYLQWELSDAIKQLQVATNPIKISLKPAVKLDVNKPDWFNLEVAIEVNGQAIRVEEVLRALHENRYWVTTENGTWAEINPAQIDHLRAILESVSENPWEHAHISVPRIRLGALSSLEHYAVNTSALGNWISELNELIADTPERGLATPKEVTLRPYQETGVAWMDRVTSRGYGAILADDMGLGKTLQILSVIETKRLHKELKHGVVVAAPTSVIDVWQKEANRFYPSLKVATIRESAKKRSQSLEKLIEIHDVLITSWTLLQMDQEEYRKLTLDGAIFDEAQAIKNPRTAQHKAAKNLQAHWKIASTGTPVENSLADLWAIMRIVNPALLPGYTAFNSEYGKRIEMNGESAAAKRLQALTQPFMKRRTKKLVAPQLPPKIEQTIYVELSAKHRKTYDRYLNQHRKELLALAEDTHSQGFKIITGLNQLRQLALDPQLVEKDKDWPESAKTQALIDLLLPLQAEGKKSLVFSQYTSYLQRIRTALNEAGITTSYLDGGTQKRGEVIENFKHSDTNVFLISLKAGGTGLTLTEAENVFILDPWWNPATENQAIDRAHRIGQENTVNVYRLCSADTIEEKVMALQVHKRQVADAIIGEEVKALSIAELKEILQ</sequence>
<evidence type="ECO:0000256" key="2">
    <source>
        <dbReference type="PROSITE-ProRule" id="PRU00325"/>
    </source>
</evidence>
<dbReference type="InterPro" id="IPR001650">
    <property type="entry name" value="Helicase_C-like"/>
</dbReference>
<dbReference type="HOGENOM" id="CLU_000315_21_0_11"/>
<dbReference type="InterPro" id="IPR038718">
    <property type="entry name" value="SNF2-like_sf"/>
</dbReference>
<dbReference type="STRING" id="525245.HMPREF0044_1072"/>
<feature type="domain" description="Helicase ATP-binding" evidence="4">
    <location>
        <begin position="603"/>
        <end position="766"/>
    </location>
</feature>
<gene>
    <name evidence="6" type="ORF">HMPREF0044_1072</name>
</gene>
<dbReference type="GO" id="GO:0016787">
    <property type="term" value="F:hydrolase activity"/>
    <property type="evidence" value="ECO:0007669"/>
    <property type="project" value="UniProtKB-KW"/>
</dbReference>
<dbReference type="SUPFAM" id="SSF52540">
    <property type="entry name" value="P-loop containing nucleoside triphosphate hydrolases"/>
    <property type="match status" value="2"/>
</dbReference>
<evidence type="ECO:0000313" key="7">
    <source>
        <dbReference type="Proteomes" id="UP000010301"/>
    </source>
</evidence>
<proteinExistence type="predicted"/>
<dbReference type="InterPro" id="IPR007527">
    <property type="entry name" value="Znf_SWIM"/>
</dbReference>
<accession>C0W0J4</accession>
<dbReference type="Gene3D" id="3.40.50.10810">
    <property type="entry name" value="Tandem AAA-ATPase domain"/>
    <property type="match status" value="1"/>
</dbReference>
<dbReference type="CDD" id="cd18793">
    <property type="entry name" value="SF2_C_SNF"/>
    <property type="match status" value="1"/>
</dbReference>
<organism evidence="6 7">
    <name type="scientific">Gleimia coleocanis DSM 15436</name>
    <dbReference type="NCBI Taxonomy" id="525245"/>
    <lineage>
        <taxon>Bacteria</taxon>
        <taxon>Bacillati</taxon>
        <taxon>Actinomycetota</taxon>
        <taxon>Actinomycetes</taxon>
        <taxon>Actinomycetales</taxon>
        <taxon>Actinomycetaceae</taxon>
        <taxon>Gleimia</taxon>
    </lineage>
</organism>
<evidence type="ECO:0000259" key="4">
    <source>
        <dbReference type="PROSITE" id="PS51192"/>
    </source>
</evidence>
<dbReference type="eggNOG" id="COG0553">
    <property type="taxonomic scope" value="Bacteria"/>
</dbReference>
<dbReference type="PROSITE" id="PS51194">
    <property type="entry name" value="HELICASE_CTER"/>
    <property type="match status" value="1"/>
</dbReference>
<dbReference type="EMBL" id="ACFG01000030">
    <property type="protein sequence ID" value="EEH64053.1"/>
    <property type="molecule type" value="Genomic_DNA"/>
</dbReference>
<dbReference type="Pfam" id="PF00271">
    <property type="entry name" value="Helicase_C"/>
    <property type="match status" value="1"/>
</dbReference>
<dbReference type="SMART" id="SM00490">
    <property type="entry name" value="HELICc"/>
    <property type="match status" value="1"/>
</dbReference>
<dbReference type="InterPro" id="IPR000330">
    <property type="entry name" value="SNF2_N"/>
</dbReference>
<dbReference type="OrthoDB" id="9760715at2"/>
<keyword evidence="2" id="KW-0863">Zinc-finger</keyword>
<name>C0W0J4_9ACTO</name>
<keyword evidence="7" id="KW-1185">Reference proteome</keyword>
<comment type="caution">
    <text evidence="6">The sequence shown here is derived from an EMBL/GenBank/DDBJ whole genome shotgun (WGS) entry which is preliminary data.</text>
</comment>
<dbReference type="Gene3D" id="3.40.50.300">
    <property type="entry name" value="P-loop containing nucleotide triphosphate hydrolases"/>
    <property type="match status" value="1"/>
</dbReference>
<dbReference type="Proteomes" id="UP000010301">
    <property type="component" value="Unassembled WGS sequence"/>
</dbReference>
<dbReference type="InterPro" id="IPR049730">
    <property type="entry name" value="SNF2/RAD54-like_C"/>
</dbReference>
<evidence type="ECO:0000259" key="5">
    <source>
        <dbReference type="PROSITE" id="PS51194"/>
    </source>
</evidence>
<evidence type="ECO:0000313" key="6">
    <source>
        <dbReference type="EMBL" id="EEH64053.1"/>
    </source>
</evidence>
<dbReference type="GO" id="GO:0008270">
    <property type="term" value="F:zinc ion binding"/>
    <property type="evidence" value="ECO:0007669"/>
    <property type="project" value="UniProtKB-KW"/>
</dbReference>
<dbReference type="Pfam" id="PF00176">
    <property type="entry name" value="SNF2-rel_dom"/>
    <property type="match status" value="1"/>
</dbReference>
<dbReference type="SMART" id="SM00487">
    <property type="entry name" value="DEXDc"/>
    <property type="match status" value="1"/>
</dbReference>
<dbReference type="PROSITE" id="PS50966">
    <property type="entry name" value="ZF_SWIM"/>
    <property type="match status" value="1"/>
</dbReference>
<keyword evidence="2" id="KW-0862">Zinc</keyword>
<dbReference type="GO" id="GO:0005524">
    <property type="term" value="F:ATP binding"/>
    <property type="evidence" value="ECO:0007669"/>
    <property type="project" value="InterPro"/>
</dbReference>
<reference evidence="6 7" key="1">
    <citation type="submission" date="2009-01" db="EMBL/GenBank/DDBJ databases">
        <authorList>
            <person name="Qin X."/>
            <person name="Bachman B."/>
            <person name="Battles P."/>
            <person name="Bell A."/>
            <person name="Bess C."/>
            <person name="Bickham C."/>
            <person name="Chaboub L."/>
            <person name="Chen D."/>
            <person name="Coyle M."/>
            <person name="Deiros D.R."/>
            <person name="Dinh H."/>
            <person name="Forbes L."/>
            <person name="Fowler G."/>
            <person name="Francisco L."/>
            <person name="Fu Q."/>
            <person name="Gubbala S."/>
            <person name="Hale W."/>
            <person name="Han Y."/>
            <person name="Hemphill L."/>
            <person name="Highlander S.K."/>
            <person name="Hirani K."/>
            <person name="Hogues M."/>
            <person name="Jackson L."/>
            <person name="Jakkamsetti A."/>
            <person name="Javaid M."/>
            <person name="Jiang H."/>
            <person name="Korchina V."/>
            <person name="Kovar C."/>
            <person name="Lara F."/>
            <person name="Lee S."/>
            <person name="Mata R."/>
            <person name="Mathew T."/>
            <person name="Moen C."/>
            <person name="Morales K."/>
            <person name="Munidasa M."/>
            <person name="Nazareth L."/>
            <person name="Ngo R."/>
            <person name="Nguyen L."/>
            <person name="Okwuonu G."/>
            <person name="Ongeri F."/>
            <person name="Patil S."/>
            <person name="Petrosino J."/>
            <person name="Pham C."/>
            <person name="Pham P."/>
            <person name="Pu L.-L."/>
            <person name="Puazo M."/>
            <person name="Raj R."/>
            <person name="Reid J."/>
            <person name="Rouhana J."/>
            <person name="Saada N."/>
            <person name="Shang Y."/>
            <person name="Simmons D."/>
            <person name="Thornton R."/>
            <person name="Warren J."/>
            <person name="Weissenberger G."/>
            <person name="Zhang J."/>
            <person name="Zhang L."/>
            <person name="Zhou C."/>
            <person name="Zhu D."/>
            <person name="Muzny D."/>
            <person name="Worley K."/>
            <person name="Gibbs R."/>
        </authorList>
    </citation>
    <scope>NUCLEOTIDE SEQUENCE [LARGE SCALE GENOMIC DNA]</scope>
    <source>
        <strain evidence="6 7">DSM 15436</strain>
    </source>
</reference>
<dbReference type="RefSeq" id="WP_006546844.1">
    <property type="nucleotide sequence ID" value="NZ_DS999543.1"/>
</dbReference>
<evidence type="ECO:0000259" key="3">
    <source>
        <dbReference type="PROSITE" id="PS50966"/>
    </source>
</evidence>
<evidence type="ECO:0000256" key="1">
    <source>
        <dbReference type="ARBA" id="ARBA00022801"/>
    </source>
</evidence>
<dbReference type="PANTHER" id="PTHR10799">
    <property type="entry name" value="SNF2/RAD54 HELICASE FAMILY"/>
    <property type="match status" value="1"/>
</dbReference>
<keyword evidence="1" id="KW-0378">Hydrolase</keyword>
<dbReference type="InterPro" id="IPR027417">
    <property type="entry name" value="P-loop_NTPase"/>
</dbReference>
<feature type="domain" description="Helicase C-terminal" evidence="5">
    <location>
        <begin position="890"/>
        <end position="1044"/>
    </location>
</feature>
<protein>
    <submittedName>
        <fullName evidence="6">SNF2 family N-terminal domain protein</fullName>
    </submittedName>
</protein>
<feature type="domain" description="SWIM-type" evidence="3">
    <location>
        <begin position="73"/>
        <end position="110"/>
    </location>
</feature>
<dbReference type="AlphaFoldDB" id="C0W0J4"/>
<dbReference type="InterPro" id="IPR014001">
    <property type="entry name" value="Helicase_ATP-bd"/>
</dbReference>